<dbReference type="PANTHER" id="PTHR24148:SF73">
    <property type="entry name" value="HET DOMAIN PROTEIN (AFU_ORTHOLOGUE AFUA_8G01020)"/>
    <property type="match status" value="1"/>
</dbReference>
<accession>A0AAE0TUX7</accession>
<comment type="caution">
    <text evidence="2">The sequence shown here is derived from an EMBL/GenBank/DDBJ whole genome shotgun (WGS) entry which is preliminary data.</text>
</comment>
<keyword evidence="3" id="KW-1185">Reference proteome</keyword>
<evidence type="ECO:0000259" key="1">
    <source>
        <dbReference type="Pfam" id="PF06985"/>
    </source>
</evidence>
<gene>
    <name evidence="2" type="ORF">LTR78_008239</name>
</gene>
<organism evidence="2 3">
    <name type="scientific">Recurvomyces mirabilis</name>
    <dbReference type="NCBI Taxonomy" id="574656"/>
    <lineage>
        <taxon>Eukaryota</taxon>
        <taxon>Fungi</taxon>
        <taxon>Dikarya</taxon>
        <taxon>Ascomycota</taxon>
        <taxon>Pezizomycotina</taxon>
        <taxon>Dothideomycetes</taxon>
        <taxon>Dothideomycetidae</taxon>
        <taxon>Mycosphaerellales</taxon>
        <taxon>Teratosphaeriaceae</taxon>
        <taxon>Recurvomyces</taxon>
    </lineage>
</organism>
<proteinExistence type="predicted"/>
<protein>
    <recommendedName>
        <fullName evidence="1">Heterokaryon incompatibility domain-containing protein</fullName>
    </recommendedName>
</protein>
<dbReference type="Proteomes" id="UP001274830">
    <property type="component" value="Unassembled WGS sequence"/>
</dbReference>
<evidence type="ECO:0000313" key="3">
    <source>
        <dbReference type="Proteomes" id="UP001274830"/>
    </source>
</evidence>
<reference evidence="2" key="1">
    <citation type="submission" date="2023-07" db="EMBL/GenBank/DDBJ databases">
        <title>Black Yeasts Isolated from many extreme environments.</title>
        <authorList>
            <person name="Coleine C."/>
            <person name="Stajich J.E."/>
            <person name="Selbmann L."/>
        </authorList>
    </citation>
    <scope>NUCLEOTIDE SEQUENCE</scope>
    <source>
        <strain evidence="2">CCFEE 5485</strain>
    </source>
</reference>
<dbReference type="Pfam" id="PF26639">
    <property type="entry name" value="Het-6_barrel"/>
    <property type="match status" value="1"/>
</dbReference>
<dbReference type="PANTHER" id="PTHR24148">
    <property type="entry name" value="ANKYRIN REPEAT DOMAIN-CONTAINING PROTEIN 39 HOMOLOG-RELATED"/>
    <property type="match status" value="1"/>
</dbReference>
<dbReference type="InterPro" id="IPR010730">
    <property type="entry name" value="HET"/>
</dbReference>
<evidence type="ECO:0000313" key="2">
    <source>
        <dbReference type="EMBL" id="KAK3671873.1"/>
    </source>
</evidence>
<sequence>MDEGSQEMPDFIVIPALCSRSRLGLGGTPSKDGGNERERKWALSYKPTQWQDLQYDELPSPNHIRLLQKHEKEDHRLFEYTLRTFHIDEAPLYTTLSYTWGSPYEATAKPDNNIGEEYDYHIIVNGQIHHASENLFLVCIDQADDKEKATQVARMGTIYAKAAGTYVWLGEQDAAAEVVYEIMETFVPAWLQACDEGRLSVSQIVTLGEEAAFWTIVGVPRWGDKQTDSIVQFFNRSWFERAWTIQELVLGKDFAVACGGLALNWLYFSALSHFLFRSGLYLAMQKVKNLSLAPQTVITFENESRIYELKQTTDTQAVGGIPMAYDKLRDACVEQYSRGLTSCPDGHIDTPDKERFYTMLASLVLFFRGARAARSVDKIFAPLAVAAQLLACEKRRHHYIKPDYGSPPVKTFVEATRTIIEHTRSSAILSHIEPWKSRTMHELPSWVPDFSSVIMGSMNLGDNGKSLLIKPTYNAMAGCSELFRAIAADRMLMVRGTIWQTMAENIPDRPDAYFNLRPLLYVKLAASVSTVHANGQKRAEVLWRTMICDCQDDVHPAPDLSRIFHDFFLAQILGNFDTQDDEELLAGSSSRSPDWPELDTLSKDAEMTIPGVQDVTRAARDSEHGVEQITDAEESIARAEVFPRLYQVARSKRRIFRTSDGALGHGAERLQGGDVVAFLVGATIPFILRPIDVDQYRLIGETYMHGYMHGEALRGSGLVFQDIGLV</sequence>
<dbReference type="Pfam" id="PF06985">
    <property type="entry name" value="HET"/>
    <property type="match status" value="1"/>
</dbReference>
<dbReference type="InterPro" id="IPR052895">
    <property type="entry name" value="HetReg/Transcr_Mod"/>
</dbReference>
<dbReference type="EMBL" id="JAUTXT010000038">
    <property type="protein sequence ID" value="KAK3671873.1"/>
    <property type="molecule type" value="Genomic_DNA"/>
</dbReference>
<feature type="domain" description="Heterokaryon incompatibility" evidence="1">
    <location>
        <begin position="93"/>
        <end position="247"/>
    </location>
</feature>
<dbReference type="AlphaFoldDB" id="A0AAE0TUX7"/>
<name>A0AAE0TUX7_9PEZI</name>